<dbReference type="EMBL" id="JAFKDB010000019">
    <property type="protein sequence ID" value="MBN7770739.1"/>
    <property type="molecule type" value="Genomic_DNA"/>
</dbReference>
<keyword evidence="16" id="KW-1185">Reference proteome</keyword>
<evidence type="ECO:0000256" key="9">
    <source>
        <dbReference type="ARBA" id="ARBA00022840"/>
    </source>
</evidence>
<dbReference type="SUPFAM" id="SSF55874">
    <property type="entry name" value="ATPase domain of HSP90 chaperone/DNA topoisomerase II/histidine kinase"/>
    <property type="match status" value="1"/>
</dbReference>
<dbReference type="CDD" id="cd00082">
    <property type="entry name" value="HisKA"/>
    <property type="match status" value="1"/>
</dbReference>
<keyword evidence="11" id="KW-0902">Two-component regulatory system</keyword>
<dbReference type="Pfam" id="PF08521">
    <property type="entry name" value="2CSK_N"/>
    <property type="match status" value="1"/>
</dbReference>
<gene>
    <name evidence="15" type="ORF">JYP53_12605</name>
</gene>
<keyword evidence="8 15" id="KW-0418">Kinase</keyword>
<organism evidence="15 16">
    <name type="scientific">Marinobacter daepoensis</name>
    <dbReference type="NCBI Taxonomy" id="262077"/>
    <lineage>
        <taxon>Bacteria</taxon>
        <taxon>Pseudomonadati</taxon>
        <taxon>Pseudomonadota</taxon>
        <taxon>Gammaproteobacteria</taxon>
        <taxon>Pseudomonadales</taxon>
        <taxon>Marinobacteraceae</taxon>
        <taxon>Marinobacter</taxon>
    </lineage>
</organism>
<dbReference type="InterPro" id="IPR013727">
    <property type="entry name" value="2CSK_N"/>
</dbReference>
<dbReference type="InterPro" id="IPR004358">
    <property type="entry name" value="Sig_transdc_His_kin-like_C"/>
</dbReference>
<keyword evidence="9" id="KW-0067">ATP-binding</keyword>
<keyword evidence="10 13" id="KW-1133">Transmembrane helix</keyword>
<dbReference type="InterPro" id="IPR005467">
    <property type="entry name" value="His_kinase_dom"/>
</dbReference>
<evidence type="ECO:0000256" key="11">
    <source>
        <dbReference type="ARBA" id="ARBA00023012"/>
    </source>
</evidence>
<dbReference type="PROSITE" id="PS50109">
    <property type="entry name" value="HIS_KIN"/>
    <property type="match status" value="1"/>
</dbReference>
<dbReference type="InterPro" id="IPR036890">
    <property type="entry name" value="HATPase_C_sf"/>
</dbReference>
<dbReference type="Proteomes" id="UP000664344">
    <property type="component" value="Unassembled WGS sequence"/>
</dbReference>
<feature type="transmembrane region" description="Helical" evidence="13">
    <location>
        <begin position="145"/>
        <end position="168"/>
    </location>
</feature>
<dbReference type="SMART" id="SM00388">
    <property type="entry name" value="HisKA"/>
    <property type="match status" value="1"/>
</dbReference>
<sequence length="444" mass="48826">MSLQRRLLWLLSTAFLILWLSVAALMYFHLDRQVSQTLDQRLAASATMVAGLLSRQPDILSFPDNNPLLVSPEYEGVACQIQAASGEVLLQTNGVRGQLLGNTRPGFSNREIDDQTWRLYTLKQGDTFITTADRLSERVALANGILLAMVTPFTLALIGGLAVLWWGVRRGLFPLQSLQDQLRHRSPENLEAIQLHNAPQELTPVVNTLNNLFARVASTVAWEKRFANSAAHEFRTPLTAVKTHLQVAGKLTGERQQQALANAETGVQRLQTLTEQLLQLSRLERHGLPEAEFSRVENILSQALEDLSNPSRVRLQDNAPGCNVRVPATLAVMAVRNLIENALKHSDTNCDVIVHRVSENPPPDPPPMLEVMVRDAGSGMPPQQSVENQSVSPESHGLGLAIVNTIVTQCGGSLTPSYNETGGMDWKLWLPLAVQAEPPPPAIY</sequence>
<evidence type="ECO:0000313" key="16">
    <source>
        <dbReference type="Proteomes" id="UP000664344"/>
    </source>
</evidence>
<proteinExistence type="predicted"/>
<reference evidence="15 16" key="1">
    <citation type="submission" date="2021-02" db="EMBL/GenBank/DDBJ databases">
        <title>PHA producing bacteria isolated from coastal sediment in Guangdong, Shenzhen.</title>
        <authorList>
            <person name="Zheng W."/>
            <person name="Yu S."/>
            <person name="Huang Y."/>
        </authorList>
    </citation>
    <scope>NUCLEOTIDE SEQUENCE [LARGE SCALE GENOMIC DNA]</scope>
    <source>
        <strain evidence="15 16">TN21-5</strain>
    </source>
</reference>
<dbReference type="Pfam" id="PF00512">
    <property type="entry name" value="HisKA"/>
    <property type="match status" value="1"/>
</dbReference>
<dbReference type="PRINTS" id="PR00344">
    <property type="entry name" value="BCTRLSENSOR"/>
</dbReference>
<keyword evidence="7" id="KW-0547">Nucleotide-binding</keyword>
<comment type="catalytic activity">
    <reaction evidence="1">
        <text>ATP + protein L-histidine = ADP + protein N-phospho-L-histidine.</text>
        <dbReference type="EC" id="2.7.13.3"/>
    </reaction>
</comment>
<dbReference type="EC" id="2.7.13.3" evidence="3"/>
<dbReference type="RefSeq" id="WP_206557788.1">
    <property type="nucleotide sequence ID" value="NZ_JAFKDB010000019.1"/>
</dbReference>
<dbReference type="Pfam" id="PF02518">
    <property type="entry name" value="HATPase_c"/>
    <property type="match status" value="1"/>
</dbReference>
<evidence type="ECO:0000256" key="3">
    <source>
        <dbReference type="ARBA" id="ARBA00012438"/>
    </source>
</evidence>
<evidence type="ECO:0000256" key="1">
    <source>
        <dbReference type="ARBA" id="ARBA00000085"/>
    </source>
</evidence>
<dbReference type="InterPro" id="IPR003661">
    <property type="entry name" value="HisK_dim/P_dom"/>
</dbReference>
<dbReference type="InterPro" id="IPR036097">
    <property type="entry name" value="HisK_dim/P_sf"/>
</dbReference>
<evidence type="ECO:0000256" key="12">
    <source>
        <dbReference type="ARBA" id="ARBA00023136"/>
    </source>
</evidence>
<dbReference type="InterPro" id="IPR050428">
    <property type="entry name" value="TCS_sensor_his_kinase"/>
</dbReference>
<keyword evidence="5" id="KW-0808">Transferase</keyword>
<accession>A0ABS3BFX6</accession>
<dbReference type="SUPFAM" id="SSF47384">
    <property type="entry name" value="Homodimeric domain of signal transducing histidine kinase"/>
    <property type="match status" value="1"/>
</dbReference>
<keyword evidence="12 13" id="KW-0472">Membrane</keyword>
<dbReference type="CDD" id="cd00075">
    <property type="entry name" value="HATPase"/>
    <property type="match status" value="1"/>
</dbReference>
<evidence type="ECO:0000259" key="14">
    <source>
        <dbReference type="PROSITE" id="PS50109"/>
    </source>
</evidence>
<keyword evidence="6 13" id="KW-0812">Transmembrane</keyword>
<dbReference type="GO" id="GO:0016301">
    <property type="term" value="F:kinase activity"/>
    <property type="evidence" value="ECO:0007669"/>
    <property type="project" value="UniProtKB-KW"/>
</dbReference>
<dbReference type="Gene3D" id="1.10.287.130">
    <property type="match status" value="1"/>
</dbReference>
<comment type="subcellular location">
    <subcellularLocation>
        <location evidence="2">Membrane</location>
        <topology evidence="2">Multi-pass membrane protein</topology>
    </subcellularLocation>
</comment>
<evidence type="ECO:0000256" key="6">
    <source>
        <dbReference type="ARBA" id="ARBA00022692"/>
    </source>
</evidence>
<dbReference type="Gene3D" id="3.30.565.10">
    <property type="entry name" value="Histidine kinase-like ATPase, C-terminal domain"/>
    <property type="match status" value="1"/>
</dbReference>
<comment type="caution">
    <text evidence="15">The sequence shown here is derived from an EMBL/GenBank/DDBJ whole genome shotgun (WGS) entry which is preliminary data.</text>
</comment>
<evidence type="ECO:0000256" key="13">
    <source>
        <dbReference type="SAM" id="Phobius"/>
    </source>
</evidence>
<dbReference type="InterPro" id="IPR003594">
    <property type="entry name" value="HATPase_dom"/>
</dbReference>
<dbReference type="PANTHER" id="PTHR45436:SF14">
    <property type="entry name" value="SENSOR PROTEIN QSEC"/>
    <property type="match status" value="1"/>
</dbReference>
<protein>
    <recommendedName>
        <fullName evidence="3">histidine kinase</fullName>
        <ecNumber evidence="3">2.7.13.3</ecNumber>
    </recommendedName>
</protein>
<dbReference type="SMART" id="SM00387">
    <property type="entry name" value="HATPase_c"/>
    <property type="match status" value="1"/>
</dbReference>
<keyword evidence="4" id="KW-0597">Phosphoprotein</keyword>
<evidence type="ECO:0000256" key="8">
    <source>
        <dbReference type="ARBA" id="ARBA00022777"/>
    </source>
</evidence>
<evidence type="ECO:0000256" key="2">
    <source>
        <dbReference type="ARBA" id="ARBA00004141"/>
    </source>
</evidence>
<evidence type="ECO:0000256" key="7">
    <source>
        <dbReference type="ARBA" id="ARBA00022741"/>
    </source>
</evidence>
<dbReference type="PANTHER" id="PTHR45436">
    <property type="entry name" value="SENSOR HISTIDINE KINASE YKOH"/>
    <property type="match status" value="1"/>
</dbReference>
<evidence type="ECO:0000256" key="10">
    <source>
        <dbReference type="ARBA" id="ARBA00022989"/>
    </source>
</evidence>
<feature type="domain" description="Histidine kinase" evidence="14">
    <location>
        <begin position="229"/>
        <end position="434"/>
    </location>
</feature>
<evidence type="ECO:0000256" key="5">
    <source>
        <dbReference type="ARBA" id="ARBA00022679"/>
    </source>
</evidence>
<evidence type="ECO:0000313" key="15">
    <source>
        <dbReference type="EMBL" id="MBN7770739.1"/>
    </source>
</evidence>
<name>A0ABS3BFX6_9GAMM</name>
<evidence type="ECO:0000256" key="4">
    <source>
        <dbReference type="ARBA" id="ARBA00022553"/>
    </source>
</evidence>